<protein>
    <submittedName>
        <fullName evidence="2">Pyridoxamine 5-phosphate oxidase</fullName>
    </submittedName>
</protein>
<evidence type="ECO:0000313" key="3">
    <source>
        <dbReference type="Proteomes" id="UP000216020"/>
    </source>
</evidence>
<dbReference type="EMBL" id="NEVM01000005">
    <property type="protein sequence ID" value="OZI31039.1"/>
    <property type="molecule type" value="Genomic_DNA"/>
</dbReference>
<accession>A0A261S125</accession>
<dbReference type="SUPFAM" id="SSF50475">
    <property type="entry name" value="FMN-binding split barrel"/>
    <property type="match status" value="1"/>
</dbReference>
<reference evidence="3" key="1">
    <citation type="submission" date="2017-05" db="EMBL/GenBank/DDBJ databases">
        <title>Complete and WGS of Bordetella genogroups.</title>
        <authorList>
            <person name="Spilker T."/>
            <person name="Lipuma J."/>
        </authorList>
    </citation>
    <scope>NUCLEOTIDE SEQUENCE [LARGE SCALE GENOMIC DNA]</scope>
    <source>
        <strain evidence="3">AU16122</strain>
    </source>
</reference>
<feature type="domain" description="Pyridoxamine 5'-phosphate oxidase N-terminal" evidence="1">
    <location>
        <begin position="167"/>
        <end position="265"/>
    </location>
</feature>
<comment type="caution">
    <text evidence="2">The sequence shown here is derived from an EMBL/GenBank/DDBJ whole genome shotgun (WGS) entry which is preliminary data.</text>
</comment>
<evidence type="ECO:0000259" key="1">
    <source>
        <dbReference type="Pfam" id="PF01243"/>
    </source>
</evidence>
<proteinExistence type="predicted"/>
<dbReference type="AlphaFoldDB" id="A0A261S125"/>
<dbReference type="OrthoDB" id="9796486at2"/>
<sequence length="350" mass="36871">MHDRQPALHASAAAGDAGDTIETVEALEALIGARPDMVDLKVIDHLDAQARRWIAASPLAFAGFGAAGQTDVTLAGGAPGFASVLSGQRLRMPRALLDDPRHARPGCGVGLLFLIPGLGETLRVNGTVETAPGSQVLIAVQECYAHCAKALLRSDFWQPTTAAAPADMASFLAACRFMALATADAGLRTDVSPKGDPAGLLARADGDAICFADRPGNRRTDSFRNLLARPHAAAALVVPGCTQVVIVRGDARLTADARLRQAFAVQDKTPKLVTRLLPSSVTMYESIALARATPWASPPPPPDIDPAEVFAAHVRLNKTRGLRAALAKGAVSIPGLMRKGLKQDYKRNMY</sequence>
<dbReference type="Pfam" id="PF01243">
    <property type="entry name" value="PNPOx_N"/>
    <property type="match status" value="1"/>
</dbReference>
<dbReference type="PANTHER" id="PTHR42815:SF2">
    <property type="entry name" value="FAD-BINDING, PUTATIVE (AFU_ORTHOLOGUE AFUA_6G07600)-RELATED"/>
    <property type="match status" value="1"/>
</dbReference>
<dbReference type="Gene3D" id="2.30.110.10">
    <property type="entry name" value="Electron Transport, Fmn-binding Protein, Chain A"/>
    <property type="match status" value="1"/>
</dbReference>
<dbReference type="Proteomes" id="UP000216020">
    <property type="component" value="Unassembled WGS sequence"/>
</dbReference>
<dbReference type="PANTHER" id="PTHR42815">
    <property type="entry name" value="FAD-BINDING, PUTATIVE (AFU_ORTHOLOGUE AFUA_6G07600)-RELATED"/>
    <property type="match status" value="1"/>
</dbReference>
<keyword evidence="3" id="KW-1185">Reference proteome</keyword>
<dbReference type="InterPro" id="IPR012349">
    <property type="entry name" value="Split_barrel_FMN-bd"/>
</dbReference>
<dbReference type="RefSeq" id="WP_094855455.1">
    <property type="nucleotide sequence ID" value="NZ_NEVM01000005.1"/>
</dbReference>
<dbReference type="InterPro" id="IPR011576">
    <property type="entry name" value="Pyridox_Oxase_N"/>
</dbReference>
<evidence type="ECO:0000313" key="2">
    <source>
        <dbReference type="EMBL" id="OZI31039.1"/>
    </source>
</evidence>
<organism evidence="2 3">
    <name type="scientific">Bordetella genomosp. 10</name>
    <dbReference type="NCBI Taxonomy" id="1416804"/>
    <lineage>
        <taxon>Bacteria</taxon>
        <taxon>Pseudomonadati</taxon>
        <taxon>Pseudomonadota</taxon>
        <taxon>Betaproteobacteria</taxon>
        <taxon>Burkholderiales</taxon>
        <taxon>Alcaligenaceae</taxon>
        <taxon>Bordetella</taxon>
    </lineage>
</organism>
<gene>
    <name evidence="2" type="ORF">CAL29_24135</name>
</gene>
<name>A0A261S125_9BORD</name>